<dbReference type="AlphaFoldDB" id="A0A1G6MC93"/>
<name>A0A1G6MC93_9BURK</name>
<evidence type="ECO:0000313" key="1">
    <source>
        <dbReference type="EMBL" id="SDC52606.1"/>
    </source>
</evidence>
<dbReference type="RefSeq" id="WP_091996703.1">
    <property type="nucleotide sequence ID" value="NZ_FMYQ01000007.1"/>
</dbReference>
<dbReference type="OrthoDB" id="9108959at2"/>
<keyword evidence="2" id="KW-1185">Reference proteome</keyword>
<evidence type="ECO:0000313" key="2">
    <source>
        <dbReference type="Proteomes" id="UP000198908"/>
    </source>
</evidence>
<dbReference type="EMBL" id="FMYQ01000007">
    <property type="protein sequence ID" value="SDC52606.1"/>
    <property type="molecule type" value="Genomic_DNA"/>
</dbReference>
<protein>
    <submittedName>
        <fullName evidence="1">Uncharacterized protein</fullName>
    </submittedName>
</protein>
<sequence length="99" mass="10613">MKKNLKKPRQGGLYYHESAYSLELARGASHIASMLSAATQEAAVQEVLQEFVAAHGTPTLEAFCWLLAERLEKRGCAVGAMKARGFDAACLAQELACAG</sequence>
<reference evidence="2" key="1">
    <citation type="submission" date="2016-09" db="EMBL/GenBank/DDBJ databases">
        <authorList>
            <person name="Varghese N."/>
            <person name="Submissions S."/>
        </authorList>
    </citation>
    <scope>NUCLEOTIDE SEQUENCE [LARGE SCALE GENOMIC DNA]</scope>
    <source>
        <strain evidence="2">TNe-862</strain>
    </source>
</reference>
<accession>A0A1G6MC93</accession>
<proteinExistence type="predicted"/>
<gene>
    <name evidence="1" type="ORF">SAMN05421548_107181</name>
</gene>
<dbReference type="Proteomes" id="UP000198908">
    <property type="component" value="Unassembled WGS sequence"/>
</dbReference>
<organism evidence="1 2">
    <name type="scientific">Paraburkholderia lycopersici</name>
    <dbReference type="NCBI Taxonomy" id="416944"/>
    <lineage>
        <taxon>Bacteria</taxon>
        <taxon>Pseudomonadati</taxon>
        <taxon>Pseudomonadota</taxon>
        <taxon>Betaproteobacteria</taxon>
        <taxon>Burkholderiales</taxon>
        <taxon>Burkholderiaceae</taxon>
        <taxon>Paraburkholderia</taxon>
    </lineage>
</organism>